<evidence type="ECO:0000256" key="7">
    <source>
        <dbReference type="ARBA" id="ARBA00022695"/>
    </source>
</evidence>
<dbReference type="EC" id="2.7.7.2" evidence="15"/>
<dbReference type="FunFam" id="2.40.30.30:FF:000003">
    <property type="entry name" value="Riboflavin biosynthesis protein"/>
    <property type="match status" value="1"/>
</dbReference>
<keyword evidence="4 15" id="KW-0285">Flavoprotein</keyword>
<evidence type="ECO:0000256" key="9">
    <source>
        <dbReference type="ARBA" id="ARBA00022777"/>
    </source>
</evidence>
<dbReference type="Proteomes" id="UP000029628">
    <property type="component" value="Unassembled WGS sequence"/>
</dbReference>
<dbReference type="InterPro" id="IPR002606">
    <property type="entry name" value="Riboflavin_kinase_bac"/>
</dbReference>
<keyword evidence="11 15" id="KW-0067">ATP-binding</keyword>
<comment type="similarity">
    <text evidence="15">Belongs to the ribF family.</text>
</comment>
<dbReference type="EC" id="2.7.1.26" evidence="15"/>
<keyword evidence="6 15" id="KW-0808">Transferase</keyword>
<evidence type="ECO:0000256" key="12">
    <source>
        <dbReference type="ARBA" id="ARBA00023268"/>
    </source>
</evidence>
<evidence type="ECO:0000256" key="14">
    <source>
        <dbReference type="ARBA" id="ARBA00049494"/>
    </source>
</evidence>
<evidence type="ECO:0000256" key="11">
    <source>
        <dbReference type="ARBA" id="ARBA00022840"/>
    </source>
</evidence>
<gene>
    <name evidence="17" type="ORF">HMPREF0872_01240</name>
</gene>
<comment type="catalytic activity">
    <reaction evidence="13 15">
        <text>riboflavin + ATP = FMN + ADP + H(+)</text>
        <dbReference type="Rhea" id="RHEA:14357"/>
        <dbReference type="ChEBI" id="CHEBI:15378"/>
        <dbReference type="ChEBI" id="CHEBI:30616"/>
        <dbReference type="ChEBI" id="CHEBI:57986"/>
        <dbReference type="ChEBI" id="CHEBI:58210"/>
        <dbReference type="ChEBI" id="CHEBI:456216"/>
        <dbReference type="EC" id="2.7.1.26"/>
    </reaction>
</comment>
<comment type="function">
    <text evidence="1">Catalyzes the phosphorylation of riboflavin to FMN followed by the adenylation of FMN to FAD.</text>
</comment>
<dbReference type="Pfam" id="PF06574">
    <property type="entry name" value="FAD_syn"/>
    <property type="match status" value="1"/>
</dbReference>
<dbReference type="PANTHER" id="PTHR22749:SF6">
    <property type="entry name" value="RIBOFLAVIN KINASE"/>
    <property type="match status" value="1"/>
</dbReference>
<keyword evidence="9 15" id="KW-0418">Kinase</keyword>
<protein>
    <recommendedName>
        <fullName evidence="15">Riboflavin biosynthesis protein</fullName>
    </recommendedName>
    <domain>
        <recommendedName>
            <fullName evidence="15">Riboflavin kinase</fullName>
            <ecNumber evidence="15">2.7.1.26</ecNumber>
        </recommendedName>
        <alternativeName>
            <fullName evidence="15">Flavokinase</fullName>
        </alternativeName>
    </domain>
    <domain>
        <recommendedName>
            <fullName evidence="15">FMN adenylyltransferase</fullName>
            <ecNumber evidence="15">2.7.7.2</ecNumber>
        </recommendedName>
        <alternativeName>
            <fullName evidence="15">FAD pyrophosphorylase</fullName>
        </alternativeName>
        <alternativeName>
            <fullName evidence="15">FAD synthase</fullName>
        </alternativeName>
    </domain>
</protein>
<keyword evidence="5 15" id="KW-0288">FMN</keyword>
<dbReference type="SMART" id="SM00904">
    <property type="entry name" value="Flavokinase"/>
    <property type="match status" value="1"/>
</dbReference>
<dbReference type="UniPathway" id="UPA00277">
    <property type="reaction ID" value="UER00407"/>
</dbReference>
<evidence type="ECO:0000256" key="6">
    <source>
        <dbReference type="ARBA" id="ARBA00022679"/>
    </source>
</evidence>
<proteinExistence type="inferred from homology"/>
<evidence type="ECO:0000313" key="17">
    <source>
        <dbReference type="EMBL" id="KGF48245.1"/>
    </source>
</evidence>
<keyword evidence="18" id="KW-1185">Reference proteome</keyword>
<evidence type="ECO:0000256" key="8">
    <source>
        <dbReference type="ARBA" id="ARBA00022741"/>
    </source>
</evidence>
<dbReference type="PANTHER" id="PTHR22749">
    <property type="entry name" value="RIBOFLAVIN KINASE/FMN ADENYLYLTRANSFERASE"/>
    <property type="match status" value="1"/>
</dbReference>
<evidence type="ECO:0000313" key="18">
    <source>
        <dbReference type="Proteomes" id="UP000029628"/>
    </source>
</evidence>
<dbReference type="Gene3D" id="2.40.30.30">
    <property type="entry name" value="Riboflavin kinase-like"/>
    <property type="match status" value="1"/>
</dbReference>
<dbReference type="Pfam" id="PF01687">
    <property type="entry name" value="Flavokinase"/>
    <property type="match status" value="1"/>
</dbReference>
<comment type="caution">
    <text evidence="17">The sequence shown here is derived from an EMBL/GenBank/DDBJ whole genome shotgun (WGS) entry which is preliminary data.</text>
</comment>
<dbReference type="GO" id="GO:0008531">
    <property type="term" value="F:riboflavin kinase activity"/>
    <property type="evidence" value="ECO:0007669"/>
    <property type="project" value="UniProtKB-UniRule"/>
</dbReference>
<organism evidence="17 18">
    <name type="scientific">Veillonella montpellierensis DNF00314</name>
    <dbReference type="NCBI Taxonomy" id="1401067"/>
    <lineage>
        <taxon>Bacteria</taxon>
        <taxon>Bacillati</taxon>
        <taxon>Bacillota</taxon>
        <taxon>Negativicutes</taxon>
        <taxon>Veillonellales</taxon>
        <taxon>Veillonellaceae</taxon>
        <taxon>Veillonella</taxon>
    </lineage>
</organism>
<keyword evidence="8 15" id="KW-0547">Nucleotide-binding</keyword>
<dbReference type="GO" id="GO:0009231">
    <property type="term" value="P:riboflavin biosynthetic process"/>
    <property type="evidence" value="ECO:0007669"/>
    <property type="project" value="InterPro"/>
</dbReference>
<dbReference type="InterPro" id="IPR015864">
    <property type="entry name" value="FAD_synthase"/>
</dbReference>
<dbReference type="InterPro" id="IPR004821">
    <property type="entry name" value="Cyt_trans-like"/>
</dbReference>
<evidence type="ECO:0000256" key="3">
    <source>
        <dbReference type="ARBA" id="ARBA00005201"/>
    </source>
</evidence>
<reference evidence="17 18" key="1">
    <citation type="submission" date="2014-07" db="EMBL/GenBank/DDBJ databases">
        <authorList>
            <person name="McCorrison J."/>
            <person name="Sanka R."/>
            <person name="Torralba M."/>
            <person name="Gillis M."/>
            <person name="Haft D.H."/>
            <person name="Methe B."/>
            <person name="Sutton G."/>
            <person name="Nelson K.E."/>
        </authorList>
    </citation>
    <scope>NUCLEOTIDE SEQUENCE [LARGE SCALE GENOMIC DNA]</scope>
    <source>
        <strain evidence="17 18">DNF00314</strain>
    </source>
</reference>
<dbReference type="EMBL" id="JRNT01000005">
    <property type="protein sequence ID" value="KGF48245.1"/>
    <property type="molecule type" value="Genomic_DNA"/>
</dbReference>
<evidence type="ECO:0000256" key="10">
    <source>
        <dbReference type="ARBA" id="ARBA00022827"/>
    </source>
</evidence>
<comment type="pathway">
    <text evidence="3 15">Cofactor biosynthesis; FMN biosynthesis; FMN from riboflavin (ATP route): step 1/1.</text>
</comment>
<dbReference type="SUPFAM" id="SSF52374">
    <property type="entry name" value="Nucleotidylyl transferase"/>
    <property type="match status" value="1"/>
</dbReference>
<dbReference type="GO" id="GO:0003919">
    <property type="term" value="F:FMN adenylyltransferase activity"/>
    <property type="evidence" value="ECO:0007669"/>
    <property type="project" value="UniProtKB-UniRule"/>
</dbReference>
<comment type="pathway">
    <text evidence="2 15">Cofactor biosynthesis; FAD biosynthesis; FAD from FMN: step 1/1.</text>
</comment>
<dbReference type="InterPro" id="IPR015865">
    <property type="entry name" value="Riboflavin_kinase_bac/euk"/>
</dbReference>
<dbReference type="NCBIfam" id="TIGR00083">
    <property type="entry name" value="ribF"/>
    <property type="match status" value="1"/>
</dbReference>
<evidence type="ECO:0000256" key="13">
    <source>
        <dbReference type="ARBA" id="ARBA00047880"/>
    </source>
</evidence>
<dbReference type="InterPro" id="IPR023465">
    <property type="entry name" value="Riboflavin_kinase_dom_sf"/>
</dbReference>
<dbReference type="NCBIfam" id="TIGR00125">
    <property type="entry name" value="cyt_tran_rel"/>
    <property type="match status" value="1"/>
</dbReference>
<evidence type="ECO:0000259" key="16">
    <source>
        <dbReference type="SMART" id="SM00904"/>
    </source>
</evidence>
<dbReference type="GO" id="GO:0006747">
    <property type="term" value="P:FAD biosynthetic process"/>
    <property type="evidence" value="ECO:0007669"/>
    <property type="project" value="UniProtKB-UniRule"/>
</dbReference>
<sequence>MKIIHSFEELHEIQHNIVIALGTFDGIHIGHRAVINHAKQIAISHDAVLVVVTFEAHPLSILSPSHAPKSLALKETMYAVLDELGVQYVVSLPMTIDLLRMSAHDFMEALSIQNNLLAVVVGENYTYGAKGLGNITTLQSYFTGTMTTVYVEPLSKWHNSDTPISSTVIRDAISCGQIEYANELLGRAYSFTGTVIKGDQRGRTLGFPTLNFLFPSCMVTPMDGVYANRVCIKGTWYNGVGNIGDNPTFLNQYHRCEVHVFDFDQSVYGETVIVEFIAFLRGEEKFDSLSALIEQMKLDEEKALRILADKNFI</sequence>
<dbReference type="PIRSF" id="PIRSF004491">
    <property type="entry name" value="FAD_Synth"/>
    <property type="match status" value="1"/>
</dbReference>
<dbReference type="CDD" id="cd02064">
    <property type="entry name" value="FAD_synthetase_N"/>
    <property type="match status" value="1"/>
</dbReference>
<dbReference type="InterPro" id="IPR014729">
    <property type="entry name" value="Rossmann-like_a/b/a_fold"/>
</dbReference>
<name>A0A096ANA2_9FIRM</name>
<evidence type="ECO:0000256" key="5">
    <source>
        <dbReference type="ARBA" id="ARBA00022643"/>
    </source>
</evidence>
<dbReference type="AlphaFoldDB" id="A0A096ANA2"/>
<evidence type="ECO:0000256" key="2">
    <source>
        <dbReference type="ARBA" id="ARBA00004726"/>
    </source>
</evidence>
<evidence type="ECO:0000256" key="4">
    <source>
        <dbReference type="ARBA" id="ARBA00022630"/>
    </source>
</evidence>
<keyword evidence="12" id="KW-0511">Multifunctional enzyme</keyword>
<comment type="catalytic activity">
    <reaction evidence="14 15">
        <text>FMN + ATP + H(+) = FAD + diphosphate</text>
        <dbReference type="Rhea" id="RHEA:17237"/>
        <dbReference type="ChEBI" id="CHEBI:15378"/>
        <dbReference type="ChEBI" id="CHEBI:30616"/>
        <dbReference type="ChEBI" id="CHEBI:33019"/>
        <dbReference type="ChEBI" id="CHEBI:57692"/>
        <dbReference type="ChEBI" id="CHEBI:58210"/>
        <dbReference type="EC" id="2.7.7.2"/>
    </reaction>
</comment>
<evidence type="ECO:0000256" key="1">
    <source>
        <dbReference type="ARBA" id="ARBA00002121"/>
    </source>
</evidence>
<accession>A0A096ANA2</accession>
<keyword evidence="7 15" id="KW-0548">Nucleotidyltransferase</keyword>
<dbReference type="eggNOG" id="COG0196">
    <property type="taxonomic scope" value="Bacteria"/>
</dbReference>
<keyword evidence="10 15" id="KW-0274">FAD</keyword>
<dbReference type="InterPro" id="IPR023468">
    <property type="entry name" value="Riboflavin_kinase"/>
</dbReference>
<dbReference type="Gene3D" id="3.40.50.620">
    <property type="entry name" value="HUPs"/>
    <property type="match status" value="1"/>
</dbReference>
<dbReference type="SUPFAM" id="SSF82114">
    <property type="entry name" value="Riboflavin kinase-like"/>
    <property type="match status" value="1"/>
</dbReference>
<dbReference type="GO" id="GO:0009398">
    <property type="term" value="P:FMN biosynthetic process"/>
    <property type="evidence" value="ECO:0007669"/>
    <property type="project" value="UniProtKB-UniRule"/>
</dbReference>
<dbReference type="GO" id="GO:0005524">
    <property type="term" value="F:ATP binding"/>
    <property type="evidence" value="ECO:0007669"/>
    <property type="project" value="UniProtKB-UniRule"/>
</dbReference>
<dbReference type="RefSeq" id="WP_038151195.1">
    <property type="nucleotide sequence ID" value="NZ_JRNT01000005.1"/>
</dbReference>
<dbReference type="UniPathway" id="UPA00276">
    <property type="reaction ID" value="UER00406"/>
</dbReference>
<feature type="domain" description="Riboflavin kinase" evidence="16">
    <location>
        <begin position="184"/>
        <end position="308"/>
    </location>
</feature>
<evidence type="ECO:0000256" key="15">
    <source>
        <dbReference type="PIRNR" id="PIRNR004491"/>
    </source>
</evidence>